<protein>
    <submittedName>
        <fullName evidence="1">Uncharacterized protein</fullName>
    </submittedName>
</protein>
<keyword evidence="2" id="KW-1185">Reference proteome</keyword>
<sequence>MTKRLEYSPEELQIVGEGRAKDATWMIISIFNRGYLLRLKPKDKSEQNLRMLDRRLRSLKSSWFGLTSSGLTTGRQEE</sequence>
<dbReference type="EMBL" id="CMVM020000023">
    <property type="status" value="NOT_ANNOTATED_CDS"/>
    <property type="molecule type" value="Genomic_DNA"/>
</dbReference>
<name>A0A8R1Y2B6_ONCVO</name>
<reference evidence="1" key="2">
    <citation type="submission" date="2022-06" db="UniProtKB">
        <authorList>
            <consortium name="EnsemblMetazoa"/>
        </authorList>
    </citation>
    <scope>IDENTIFICATION</scope>
</reference>
<organism evidence="1 2">
    <name type="scientific">Onchocerca volvulus</name>
    <dbReference type="NCBI Taxonomy" id="6282"/>
    <lineage>
        <taxon>Eukaryota</taxon>
        <taxon>Metazoa</taxon>
        <taxon>Ecdysozoa</taxon>
        <taxon>Nematoda</taxon>
        <taxon>Chromadorea</taxon>
        <taxon>Rhabditida</taxon>
        <taxon>Spirurina</taxon>
        <taxon>Spiruromorpha</taxon>
        <taxon>Filarioidea</taxon>
        <taxon>Onchocercidae</taxon>
        <taxon>Onchocerca</taxon>
    </lineage>
</organism>
<dbReference type="Proteomes" id="UP000024404">
    <property type="component" value="Unassembled WGS sequence"/>
</dbReference>
<reference evidence="2" key="1">
    <citation type="submission" date="2013-10" db="EMBL/GenBank/DDBJ databases">
        <title>Genome sequencing of Onchocerca volvulus.</title>
        <authorList>
            <person name="Cotton J."/>
            <person name="Tsai J."/>
            <person name="Stanley E."/>
            <person name="Tracey A."/>
            <person name="Holroyd N."/>
            <person name="Lustigman S."/>
            <person name="Berriman M."/>
        </authorList>
    </citation>
    <scope>NUCLEOTIDE SEQUENCE</scope>
</reference>
<accession>A0A8R1Y2B6</accession>
<dbReference type="EnsemblMetazoa" id="OVOC875.1">
    <property type="protein sequence ID" value="OVOC875.1"/>
    <property type="gene ID" value="WBGene00237684"/>
</dbReference>
<evidence type="ECO:0000313" key="1">
    <source>
        <dbReference type="EnsemblMetazoa" id="OVOC875.1"/>
    </source>
</evidence>
<proteinExistence type="predicted"/>
<dbReference type="AlphaFoldDB" id="A0A8R1Y2B6"/>
<evidence type="ECO:0000313" key="2">
    <source>
        <dbReference type="Proteomes" id="UP000024404"/>
    </source>
</evidence>